<organism evidence="3 4">
    <name type="scientific">Paeniglutamicibacter psychrophenolicus</name>
    <dbReference type="NCBI Taxonomy" id="257454"/>
    <lineage>
        <taxon>Bacteria</taxon>
        <taxon>Bacillati</taxon>
        <taxon>Actinomycetota</taxon>
        <taxon>Actinomycetes</taxon>
        <taxon>Micrococcales</taxon>
        <taxon>Micrococcaceae</taxon>
        <taxon>Paeniglutamicibacter</taxon>
    </lineage>
</organism>
<accession>A0ABS4WDP2</accession>
<dbReference type="SUPFAM" id="SSF55961">
    <property type="entry name" value="Bet v1-like"/>
    <property type="match status" value="1"/>
</dbReference>
<dbReference type="RefSeq" id="WP_209907360.1">
    <property type="nucleotide sequence ID" value="NZ_BAAAMI010000006.1"/>
</dbReference>
<dbReference type="NCBIfam" id="TIGR03083">
    <property type="entry name" value="maleylpyruvate isomerase family mycothiol-dependent enzyme"/>
    <property type="match status" value="1"/>
</dbReference>
<evidence type="ECO:0000256" key="1">
    <source>
        <dbReference type="ARBA" id="ARBA00006817"/>
    </source>
</evidence>
<dbReference type="InterPro" id="IPR013538">
    <property type="entry name" value="ASHA1/2-like_C"/>
</dbReference>
<evidence type="ECO:0000313" key="3">
    <source>
        <dbReference type="EMBL" id="MBP2374329.1"/>
    </source>
</evidence>
<name>A0ABS4WDP2_9MICC</name>
<dbReference type="Gene3D" id="1.20.120.450">
    <property type="entry name" value="dinb family like domain"/>
    <property type="match status" value="1"/>
</dbReference>
<dbReference type="InterPro" id="IPR017517">
    <property type="entry name" value="Maleyloyr_isom"/>
</dbReference>
<sequence length="322" mass="34638">MSIEKSVFLPIDPEAAFELVTRPERLRRWQTVAARMDLRAGGEYRWTITPGHSAAGTIKEVEPGKRLVFDWGWEGSESATSTVTITLEPVDGGTRLTLLHEGLAPEEVAGHTEGWNHFLDRLVRLATEGDAGADDWAAIPDPINELASAEATLAVVQRVLHKLTPADNGLPTPCENFSVTQLVDHLIGSVHGIGKALGLELLDDPSAPAEARVADAAQATLESFTRRGLEGTIDMGFAQLPATIVANILNLEFLVHAWDLATATGQSLQVHPGLSDYVLGLARNTISPQMRGNSFADETLVDESAASLERLVAFTGRNVTAR</sequence>
<dbReference type="InterPro" id="IPR017520">
    <property type="entry name" value="CHP03086"/>
</dbReference>
<gene>
    <name evidence="3" type="ORF">JOF46_002241</name>
</gene>
<comment type="caution">
    <text evidence="3">The sequence shown here is derived from an EMBL/GenBank/DDBJ whole genome shotgun (WGS) entry which is preliminary data.</text>
</comment>
<dbReference type="Gene3D" id="3.30.530.20">
    <property type="match status" value="1"/>
</dbReference>
<dbReference type="NCBIfam" id="TIGR03086">
    <property type="entry name" value="TIGR03086 family metal-binding protein"/>
    <property type="match status" value="1"/>
</dbReference>
<dbReference type="EMBL" id="JAGIOE010000001">
    <property type="protein sequence ID" value="MBP2374329.1"/>
    <property type="molecule type" value="Genomic_DNA"/>
</dbReference>
<dbReference type="Proteomes" id="UP000766570">
    <property type="component" value="Unassembled WGS sequence"/>
</dbReference>
<dbReference type="CDD" id="cd07814">
    <property type="entry name" value="SRPBCC_CalC_Aha1-like"/>
    <property type="match status" value="1"/>
</dbReference>
<reference evidence="3 4" key="1">
    <citation type="submission" date="2021-03" db="EMBL/GenBank/DDBJ databases">
        <title>Sequencing the genomes of 1000 actinobacteria strains.</title>
        <authorList>
            <person name="Klenk H.-P."/>
        </authorList>
    </citation>
    <scope>NUCLEOTIDE SEQUENCE [LARGE SCALE GENOMIC DNA]</scope>
    <source>
        <strain evidence="3 4">DSM 15454</strain>
    </source>
</reference>
<evidence type="ECO:0000313" key="4">
    <source>
        <dbReference type="Proteomes" id="UP000766570"/>
    </source>
</evidence>
<dbReference type="SUPFAM" id="SSF109854">
    <property type="entry name" value="DinB/YfiT-like putative metalloenzymes"/>
    <property type="match status" value="1"/>
</dbReference>
<protein>
    <submittedName>
        <fullName evidence="3">Uncharacterized protein (TIGR03086 family)</fullName>
    </submittedName>
</protein>
<comment type="similarity">
    <text evidence="1">Belongs to the AHA1 family.</text>
</comment>
<evidence type="ECO:0000259" key="2">
    <source>
        <dbReference type="Pfam" id="PF08327"/>
    </source>
</evidence>
<dbReference type="InterPro" id="IPR023393">
    <property type="entry name" value="START-like_dom_sf"/>
</dbReference>
<dbReference type="Pfam" id="PF08327">
    <property type="entry name" value="AHSA1"/>
    <property type="match status" value="1"/>
</dbReference>
<feature type="domain" description="Activator of Hsp90 ATPase homologue 1/2-like C-terminal" evidence="2">
    <location>
        <begin position="12"/>
        <end position="125"/>
    </location>
</feature>
<keyword evidence="4" id="KW-1185">Reference proteome</keyword>
<proteinExistence type="inferred from homology"/>
<dbReference type="InterPro" id="IPR034660">
    <property type="entry name" value="DinB/YfiT-like"/>
</dbReference>